<evidence type="ECO:0000256" key="1">
    <source>
        <dbReference type="ARBA" id="ARBA00022491"/>
    </source>
</evidence>
<dbReference type="SMART" id="SM00422">
    <property type="entry name" value="HTH_MERR"/>
    <property type="match status" value="1"/>
</dbReference>
<evidence type="ECO:0000259" key="5">
    <source>
        <dbReference type="PROSITE" id="PS50937"/>
    </source>
</evidence>
<keyword evidence="2" id="KW-0805">Transcription regulation</keyword>
<dbReference type="AlphaFoldDB" id="A0A4Y7R6P4"/>
<dbReference type="EMBL" id="QFGA01000004">
    <property type="protein sequence ID" value="TEB04426.1"/>
    <property type="molecule type" value="Genomic_DNA"/>
</dbReference>
<evidence type="ECO:0000313" key="7">
    <source>
        <dbReference type="Proteomes" id="UP000298324"/>
    </source>
</evidence>
<dbReference type="PANTHER" id="PTHR30204:SF69">
    <property type="entry name" value="MERR-FAMILY TRANSCRIPTIONAL REGULATOR"/>
    <property type="match status" value="1"/>
</dbReference>
<keyword evidence="1" id="KW-0678">Repressor</keyword>
<dbReference type="GO" id="GO:0003677">
    <property type="term" value="F:DNA binding"/>
    <property type="evidence" value="ECO:0007669"/>
    <property type="project" value="UniProtKB-KW"/>
</dbReference>
<keyword evidence="3" id="KW-0238">DNA-binding</keyword>
<proteinExistence type="predicted"/>
<dbReference type="Proteomes" id="UP000298324">
    <property type="component" value="Unassembled WGS sequence"/>
</dbReference>
<dbReference type="GO" id="GO:0003700">
    <property type="term" value="F:DNA-binding transcription factor activity"/>
    <property type="evidence" value="ECO:0007669"/>
    <property type="project" value="InterPro"/>
</dbReference>
<evidence type="ECO:0000256" key="3">
    <source>
        <dbReference type="ARBA" id="ARBA00023125"/>
    </source>
</evidence>
<dbReference type="RefSeq" id="WP_190259541.1">
    <property type="nucleotide sequence ID" value="NZ_QFGA01000004.1"/>
</dbReference>
<name>A0A4Y7R6P4_9FIRM</name>
<dbReference type="Gene3D" id="1.10.1660.10">
    <property type="match status" value="1"/>
</dbReference>
<protein>
    <recommendedName>
        <fullName evidence="5">HTH merR-type domain-containing protein</fullName>
    </recommendedName>
</protein>
<dbReference type="CDD" id="cd00592">
    <property type="entry name" value="HTH_MerR-like"/>
    <property type="match status" value="1"/>
</dbReference>
<evidence type="ECO:0000256" key="4">
    <source>
        <dbReference type="ARBA" id="ARBA00023163"/>
    </source>
</evidence>
<keyword evidence="7" id="KW-1185">Reference proteome</keyword>
<reference evidence="6 7" key="1">
    <citation type="journal article" date="2018" name="Environ. Microbiol.">
        <title>Novel energy conservation strategies and behaviour of Pelotomaculum schinkii driving syntrophic propionate catabolism.</title>
        <authorList>
            <person name="Hidalgo-Ahumada C.A.P."/>
            <person name="Nobu M.K."/>
            <person name="Narihiro T."/>
            <person name="Tamaki H."/>
            <person name="Liu W.T."/>
            <person name="Kamagata Y."/>
            <person name="Stams A.J.M."/>
            <person name="Imachi H."/>
            <person name="Sousa D.Z."/>
        </authorList>
    </citation>
    <scope>NUCLEOTIDE SEQUENCE [LARGE SCALE GENOMIC DNA]</scope>
    <source>
        <strain evidence="6 7">HH</strain>
    </source>
</reference>
<gene>
    <name evidence="6" type="ORF">Psch_04153</name>
</gene>
<feature type="domain" description="HTH merR-type" evidence="5">
    <location>
        <begin position="17"/>
        <end position="74"/>
    </location>
</feature>
<sequence>MKMRDLLHMLEEKNVTVTERMVRHYLDLGLLPEPERPSKNQAIYNEEHFKRLLAIDMFKSNGLSLDEIKTKMDELSYYFHHFRGEEVIDDPNMLAREELDEISLDRSLIEAEYPHLTQSHQLYARKQVLKELDCSEENLKAATQFLGMHSEEYFDSIDMFAIKTYIFYQKARELYFRFDNTIPEVFDQDVPYELDIEKEFRDTLEAAKIIVRTANMNPFLNILLKAMIAYTAKESLLNREISDITWEGLNLGWLYKTRCTD</sequence>
<evidence type="ECO:0000313" key="6">
    <source>
        <dbReference type="EMBL" id="TEB04426.1"/>
    </source>
</evidence>
<organism evidence="6 7">
    <name type="scientific">Pelotomaculum schinkii</name>
    <dbReference type="NCBI Taxonomy" id="78350"/>
    <lineage>
        <taxon>Bacteria</taxon>
        <taxon>Bacillati</taxon>
        <taxon>Bacillota</taxon>
        <taxon>Clostridia</taxon>
        <taxon>Eubacteriales</taxon>
        <taxon>Desulfotomaculaceae</taxon>
        <taxon>Pelotomaculum</taxon>
    </lineage>
</organism>
<dbReference type="InterPro" id="IPR000551">
    <property type="entry name" value="MerR-type_HTH_dom"/>
</dbReference>
<accession>A0A4Y7R6P4</accession>
<keyword evidence="4" id="KW-0804">Transcription</keyword>
<dbReference type="PANTHER" id="PTHR30204">
    <property type="entry name" value="REDOX-CYCLING DRUG-SENSING TRANSCRIPTIONAL ACTIVATOR SOXR"/>
    <property type="match status" value="1"/>
</dbReference>
<dbReference type="Pfam" id="PF13411">
    <property type="entry name" value="MerR_1"/>
    <property type="match status" value="1"/>
</dbReference>
<dbReference type="SUPFAM" id="SSF46955">
    <property type="entry name" value="Putative DNA-binding domain"/>
    <property type="match status" value="1"/>
</dbReference>
<dbReference type="InterPro" id="IPR047057">
    <property type="entry name" value="MerR_fam"/>
</dbReference>
<comment type="caution">
    <text evidence="6">The sequence shown here is derived from an EMBL/GenBank/DDBJ whole genome shotgun (WGS) entry which is preliminary data.</text>
</comment>
<dbReference type="InterPro" id="IPR009061">
    <property type="entry name" value="DNA-bd_dom_put_sf"/>
</dbReference>
<evidence type="ECO:0000256" key="2">
    <source>
        <dbReference type="ARBA" id="ARBA00023015"/>
    </source>
</evidence>
<dbReference type="PROSITE" id="PS50937">
    <property type="entry name" value="HTH_MERR_2"/>
    <property type="match status" value="1"/>
</dbReference>